<dbReference type="AlphaFoldDB" id="A0A5E6P9R9"/>
<sequence length="508" mass="57618">MNAMTPNAVPRNTGFTRSLAVQQHLLSFSANMMTQIQPQDGFLTARFVGEFSAGKTRLLAELFGDQIPPALFPVSSLERQTRLPLEITYGDSPALTLIQREHDYSSAETLEAFAHFPERHELAHLDPMQHRLRLTINEPRLILPDGDGYSADKSPKRLFLIDTPGWNSGDDEIAELSAASLMTGYHNLAVIYVCQAARLDGATNADHLRDFMSALVDADFFDQAKLLMVITACPDKDAAHLKQRAQDLAYRIWSELDGEANTLKLDVFCVDFQDLPTRDLHRFRDRFWDCLLAPLKHATTPVNTNPWAAALKRWPADWDISPQLLESAQLLERGKNLLDRARVREEFVEGMNMYRLMGLKPAELREKVLKSWLRQLACDIATLKNWTVPCLATGHPLEQWWLHYWQVELEQLISPVRNFFATAQRTINRLTPDIEDLQLHLTQQLAAQHDVATATLTGSFACLVQSMPALCHEPAVENRVATLLSLSLLQSRYEDYYFQHRAEFAAGT</sequence>
<protein>
    <recommendedName>
        <fullName evidence="1">Dynamin N-terminal domain-containing protein</fullName>
    </recommendedName>
</protein>
<organism evidence="2 4">
    <name type="scientific">Pseudomonas fluorescens</name>
    <dbReference type="NCBI Taxonomy" id="294"/>
    <lineage>
        <taxon>Bacteria</taxon>
        <taxon>Pseudomonadati</taxon>
        <taxon>Pseudomonadota</taxon>
        <taxon>Gammaproteobacteria</taxon>
        <taxon>Pseudomonadales</taxon>
        <taxon>Pseudomonadaceae</taxon>
        <taxon>Pseudomonas</taxon>
    </lineage>
</organism>
<dbReference type="Gene3D" id="3.40.50.300">
    <property type="entry name" value="P-loop containing nucleotide triphosphate hydrolases"/>
    <property type="match status" value="1"/>
</dbReference>
<evidence type="ECO:0000313" key="2">
    <source>
        <dbReference type="EMBL" id="VVM39861.1"/>
    </source>
</evidence>
<dbReference type="SUPFAM" id="SSF52540">
    <property type="entry name" value="P-loop containing nucleoside triphosphate hydrolases"/>
    <property type="match status" value="1"/>
</dbReference>
<dbReference type="Proteomes" id="UP000326953">
    <property type="component" value="Unassembled WGS sequence"/>
</dbReference>
<dbReference type="OrthoDB" id="7011645at2"/>
<dbReference type="EMBL" id="CABVHK010000009">
    <property type="protein sequence ID" value="VVM92422.1"/>
    <property type="molecule type" value="Genomic_DNA"/>
</dbReference>
<dbReference type="Pfam" id="PF00350">
    <property type="entry name" value="Dynamin_N"/>
    <property type="match status" value="1"/>
</dbReference>
<name>A0A5E6P9R9_PSEFL</name>
<proteinExistence type="predicted"/>
<feature type="domain" description="Dynamin N-terminal" evidence="1">
    <location>
        <begin position="47"/>
        <end position="197"/>
    </location>
</feature>
<accession>A0A5E6P9R9</accession>
<reference evidence="2 4" key="1">
    <citation type="submission" date="2019-09" db="EMBL/GenBank/DDBJ databases">
        <authorList>
            <person name="Chandra G."/>
            <person name="Truman W A."/>
        </authorList>
    </citation>
    <scope>NUCLEOTIDE SEQUENCE [LARGE SCALE GENOMIC DNA]</scope>
    <source>
        <strain evidence="2">PS662</strain>
    </source>
</reference>
<evidence type="ECO:0000259" key="1">
    <source>
        <dbReference type="Pfam" id="PF00350"/>
    </source>
</evidence>
<dbReference type="InterPro" id="IPR027417">
    <property type="entry name" value="P-loop_NTPase"/>
</dbReference>
<gene>
    <name evidence="2" type="ORF">PS662_00226</name>
    <name evidence="3" type="ORF">PS662_02901</name>
</gene>
<evidence type="ECO:0000313" key="3">
    <source>
        <dbReference type="EMBL" id="VVM92422.1"/>
    </source>
</evidence>
<evidence type="ECO:0000313" key="4">
    <source>
        <dbReference type="Proteomes" id="UP000326953"/>
    </source>
</evidence>
<dbReference type="InterPro" id="IPR045063">
    <property type="entry name" value="Dynamin_N"/>
</dbReference>
<dbReference type="EMBL" id="CABVHK010000001">
    <property type="protein sequence ID" value="VVM39861.1"/>
    <property type="molecule type" value="Genomic_DNA"/>
</dbReference>